<dbReference type="Proteomes" id="UP000253226">
    <property type="component" value="Unassembled WGS sequence"/>
</dbReference>
<evidence type="ECO:0000313" key="2">
    <source>
        <dbReference type="Proteomes" id="UP000253226"/>
    </source>
</evidence>
<reference evidence="1 2" key="1">
    <citation type="submission" date="2014-07" db="EMBL/GenBank/DDBJ databases">
        <title>Draft genome sequence of Thalassospira profundimaris 35.</title>
        <authorList>
            <person name="Lai Q."/>
            <person name="Shao Z."/>
        </authorList>
    </citation>
    <scope>NUCLEOTIDE SEQUENCE [LARGE SCALE GENOMIC DNA]</scope>
    <source>
        <strain evidence="1 2">35</strain>
    </source>
</reference>
<organism evidence="1 2">
    <name type="scientific">Thalassospira profundimaris</name>
    <dbReference type="NCBI Taxonomy" id="502049"/>
    <lineage>
        <taxon>Bacteria</taxon>
        <taxon>Pseudomonadati</taxon>
        <taxon>Pseudomonadota</taxon>
        <taxon>Alphaproteobacteria</taxon>
        <taxon>Rhodospirillales</taxon>
        <taxon>Thalassospiraceae</taxon>
        <taxon>Thalassospira</taxon>
    </lineage>
</organism>
<dbReference type="OrthoDB" id="7344154at2"/>
<gene>
    <name evidence="1" type="ORF">TH19_07150</name>
</gene>
<sequence length="387" mass="42436">MPGLRDIVGIGLCASMMLALAPHARAITLDDARTAVDAILMQSGITATERDARAVDGNAVVLTFDGVSLDLQGYSTARELKMDDVKVTVRDTDHRDQIDLDVKLPERAEMDAEATSDKRALTMRNTGGYLRWNTAKNIPVTFDGFADFLIGEEPITRQYWMMNGLIIQWLPELARIAWQGAEWTGPNREKRGSVKSANFTLYPGENGETHLDYAHDGLWLPSLFQPRTVRIKSSSQGLPWQDAKPIIEKGFHDILTGTAPRFARRQIGDALWQKAAENGAPVKVDEFYVESRGLEALGSGEFLAQTAARYGFTGEFDFRLLGQDKLVDLLGTPDSPTLLGALLPFAVNGLAVGRPGPQGTTEYDGKLLPDGRVVVNGMTVFRTADGR</sequence>
<proteinExistence type="predicted"/>
<dbReference type="EMBL" id="JPWF01000004">
    <property type="protein sequence ID" value="RCK37808.1"/>
    <property type="molecule type" value="Genomic_DNA"/>
</dbReference>
<name>A0A367W8N9_9PROT</name>
<evidence type="ECO:0000313" key="1">
    <source>
        <dbReference type="EMBL" id="RCK37808.1"/>
    </source>
</evidence>
<protein>
    <submittedName>
        <fullName evidence="1">Uncharacterized protein</fullName>
    </submittedName>
</protein>
<dbReference type="AlphaFoldDB" id="A0A367W8N9"/>
<dbReference type="RefSeq" id="WP_114101618.1">
    <property type="nucleotide sequence ID" value="NZ_JPWF01000004.1"/>
</dbReference>
<accession>A0A367W8N9</accession>
<comment type="caution">
    <text evidence="1">The sequence shown here is derived from an EMBL/GenBank/DDBJ whole genome shotgun (WGS) entry which is preliminary data.</text>
</comment>